<feature type="transmembrane region" description="Helical" evidence="2">
    <location>
        <begin position="457"/>
        <end position="478"/>
    </location>
</feature>
<sequence>MLSNSSLQPWFDYGTTISRAHAGLTDPFSALPPIQPCYGGSIGDEAVNCSVVCDYSWLLFDPHHLSNLATCGLWATVSAGLEQSDQLNTSTPFDAVGLNLSAIESAGAVDGDPVLGGAYLQENLVACFASFYAATHSPTDETTSTPNTCGTFAIFHDPVEVEPCFADLCAPRTLDADLGGIGVFASLIIQTSIAIITAIVLSTLILRPIANNYQQKKHMQAMMIATVDFQIAQCYFAGAVQIAALVFTARDFLLILWVASPELLDAGLLFTLATNGFVPTILTLAVITKYGRQSWYLISLCSIVFVLSTGMLAASSNAWYTKEFDPAYGVVSACGDFLASDLATAWCGSRDLFSDSGHSPTAINKVIWVMWAHSLLWLIYCVSKKLRTSDRFLPGTTIFKSVFQPQFAWHDRLPIGRFGNQLSQGLFVIAWSLSIGYQLWLYAVILRGSITNYTWSFGQLLAILIWAPCLVEFINLEINGVFKGSEYRFPPALELATADHSGALHHGNDDSTSYIVPLADMGNRHTDTEDDGGLDTARREQDPAERI</sequence>
<comment type="caution">
    <text evidence="3">The sequence shown here is derived from an EMBL/GenBank/DDBJ whole genome shotgun (WGS) entry which is preliminary data.</text>
</comment>
<protein>
    <submittedName>
        <fullName evidence="3">Uncharacterized protein</fullName>
    </submittedName>
</protein>
<feature type="transmembrane region" description="Helical" evidence="2">
    <location>
        <begin position="227"/>
        <end position="247"/>
    </location>
</feature>
<evidence type="ECO:0000256" key="1">
    <source>
        <dbReference type="SAM" id="MobiDB-lite"/>
    </source>
</evidence>
<evidence type="ECO:0000313" key="3">
    <source>
        <dbReference type="EMBL" id="CAF9915806.1"/>
    </source>
</evidence>
<dbReference type="EMBL" id="CAJPDR010000085">
    <property type="protein sequence ID" value="CAF9915806.1"/>
    <property type="molecule type" value="Genomic_DNA"/>
</dbReference>
<dbReference type="AlphaFoldDB" id="A0A8H3EYC8"/>
<feature type="compositionally biased region" description="Basic and acidic residues" evidence="1">
    <location>
        <begin position="536"/>
        <end position="547"/>
    </location>
</feature>
<reference evidence="3" key="1">
    <citation type="submission" date="2021-03" db="EMBL/GenBank/DDBJ databases">
        <authorList>
            <person name="Tagirdzhanova G."/>
        </authorList>
    </citation>
    <scope>NUCLEOTIDE SEQUENCE</scope>
</reference>
<evidence type="ECO:0000313" key="4">
    <source>
        <dbReference type="Proteomes" id="UP000664203"/>
    </source>
</evidence>
<feature type="transmembrane region" description="Helical" evidence="2">
    <location>
        <begin position="294"/>
        <end position="314"/>
    </location>
</feature>
<keyword evidence="2" id="KW-0812">Transmembrane</keyword>
<accession>A0A8H3EYC8</accession>
<proteinExistence type="predicted"/>
<keyword evidence="4" id="KW-1185">Reference proteome</keyword>
<keyword evidence="2" id="KW-0472">Membrane</keyword>
<dbReference type="OrthoDB" id="4582561at2759"/>
<dbReference type="Proteomes" id="UP000664203">
    <property type="component" value="Unassembled WGS sequence"/>
</dbReference>
<feature type="transmembrane region" description="Helical" evidence="2">
    <location>
        <begin position="178"/>
        <end position="206"/>
    </location>
</feature>
<feature type="transmembrane region" description="Helical" evidence="2">
    <location>
        <begin position="425"/>
        <end position="445"/>
    </location>
</feature>
<name>A0A8H3EYC8_9LECA</name>
<gene>
    <name evidence="3" type="ORF">ALECFALPRED_010332</name>
</gene>
<organism evidence="3 4">
    <name type="scientific">Alectoria fallacina</name>
    <dbReference type="NCBI Taxonomy" id="1903189"/>
    <lineage>
        <taxon>Eukaryota</taxon>
        <taxon>Fungi</taxon>
        <taxon>Dikarya</taxon>
        <taxon>Ascomycota</taxon>
        <taxon>Pezizomycotina</taxon>
        <taxon>Lecanoromycetes</taxon>
        <taxon>OSLEUM clade</taxon>
        <taxon>Lecanoromycetidae</taxon>
        <taxon>Lecanorales</taxon>
        <taxon>Lecanorineae</taxon>
        <taxon>Parmeliaceae</taxon>
        <taxon>Alectoria</taxon>
    </lineage>
</organism>
<keyword evidence="2" id="KW-1133">Transmembrane helix</keyword>
<feature type="region of interest" description="Disordered" evidence="1">
    <location>
        <begin position="524"/>
        <end position="547"/>
    </location>
</feature>
<evidence type="ECO:0000256" key="2">
    <source>
        <dbReference type="SAM" id="Phobius"/>
    </source>
</evidence>
<feature type="transmembrane region" description="Helical" evidence="2">
    <location>
        <begin position="362"/>
        <end position="382"/>
    </location>
</feature>
<feature type="transmembrane region" description="Helical" evidence="2">
    <location>
        <begin position="267"/>
        <end position="287"/>
    </location>
</feature>